<gene>
    <name evidence="1" type="ORF">K3G42_002126</name>
</gene>
<organism evidence="1 2">
    <name type="scientific">Sphaerodactylus townsendi</name>
    <dbReference type="NCBI Taxonomy" id="933632"/>
    <lineage>
        <taxon>Eukaryota</taxon>
        <taxon>Metazoa</taxon>
        <taxon>Chordata</taxon>
        <taxon>Craniata</taxon>
        <taxon>Vertebrata</taxon>
        <taxon>Euteleostomi</taxon>
        <taxon>Lepidosauria</taxon>
        <taxon>Squamata</taxon>
        <taxon>Bifurcata</taxon>
        <taxon>Gekkota</taxon>
        <taxon>Sphaerodactylidae</taxon>
        <taxon>Sphaerodactylus</taxon>
    </lineage>
</organism>
<comment type="caution">
    <text evidence="1">The sequence shown here is derived from an EMBL/GenBank/DDBJ whole genome shotgun (WGS) entry which is preliminary data.</text>
</comment>
<name>A0ACB8F8P7_9SAUR</name>
<proteinExistence type="predicted"/>
<keyword evidence="2" id="KW-1185">Reference proteome</keyword>
<dbReference type="EMBL" id="CM037621">
    <property type="protein sequence ID" value="KAH8001209.1"/>
    <property type="molecule type" value="Genomic_DNA"/>
</dbReference>
<sequence>MAVGPVSRQMEVSPAERNEESIMDEATQIDEDGFHENAPGDVVPAMQGQETEGHGRGASPRREAGQLAGQPREETLPEGRAILERRRVCRVGVLADYARAMVEQDEAVQRAEDRREFRVLMEEGNRNVRNLVGLLEQRMAIAVQSENRAFSVVERILNLMERNMPTVERGPVREEEAAPAPTAPPVLFPTSTSHTVHRPRDEVFDLFHDFNIMMPESSAAQTQDNNHVPEVFGVPTPLQESDEETDLDSCVPATQESPKTANIP</sequence>
<protein>
    <submittedName>
        <fullName evidence="1">Uncharacterized protein</fullName>
    </submittedName>
</protein>
<dbReference type="Proteomes" id="UP000827872">
    <property type="component" value="Linkage Group LG08"/>
</dbReference>
<evidence type="ECO:0000313" key="1">
    <source>
        <dbReference type="EMBL" id="KAH8001209.1"/>
    </source>
</evidence>
<evidence type="ECO:0000313" key="2">
    <source>
        <dbReference type="Proteomes" id="UP000827872"/>
    </source>
</evidence>
<reference evidence="1" key="1">
    <citation type="submission" date="2021-08" db="EMBL/GenBank/DDBJ databases">
        <title>The first chromosome-level gecko genome reveals the dynamic sex chromosomes of Neotropical dwarf geckos (Sphaerodactylidae: Sphaerodactylus).</title>
        <authorList>
            <person name="Pinto B.J."/>
            <person name="Keating S.E."/>
            <person name="Gamble T."/>
        </authorList>
    </citation>
    <scope>NUCLEOTIDE SEQUENCE</scope>
    <source>
        <strain evidence="1">TG3544</strain>
    </source>
</reference>
<accession>A0ACB8F8P7</accession>